<proteinExistence type="predicted"/>
<feature type="signal peptide" evidence="1">
    <location>
        <begin position="1"/>
        <end position="20"/>
    </location>
</feature>
<gene>
    <name evidence="2" type="ORF">J2W95_001151</name>
</gene>
<dbReference type="Gene3D" id="2.40.70.10">
    <property type="entry name" value="Acid Proteases"/>
    <property type="match status" value="1"/>
</dbReference>
<keyword evidence="1" id="KW-0732">Signal</keyword>
<dbReference type="EMBL" id="JAVDTX010000002">
    <property type="protein sequence ID" value="MDR6844460.1"/>
    <property type="molecule type" value="Genomic_DNA"/>
</dbReference>
<evidence type="ECO:0000313" key="2">
    <source>
        <dbReference type="EMBL" id="MDR6844460.1"/>
    </source>
</evidence>
<comment type="caution">
    <text evidence="2">The sequence shown here is derived from an EMBL/GenBank/DDBJ whole genome shotgun (WGS) entry which is preliminary data.</text>
</comment>
<protein>
    <recommendedName>
        <fullName evidence="4">Aspartyl protease</fullName>
    </recommendedName>
</protein>
<reference evidence="2 3" key="1">
    <citation type="submission" date="2023-07" db="EMBL/GenBank/DDBJ databases">
        <title>Sorghum-associated microbial communities from plants grown in Nebraska, USA.</title>
        <authorList>
            <person name="Schachtman D."/>
        </authorList>
    </citation>
    <scope>NUCLEOTIDE SEQUENCE [LARGE SCALE GENOMIC DNA]</scope>
    <source>
        <strain evidence="2 3">BE124</strain>
    </source>
</reference>
<keyword evidence="3" id="KW-1185">Reference proteome</keyword>
<dbReference type="Proteomes" id="UP001261871">
    <property type="component" value="Unassembled WGS sequence"/>
</dbReference>
<evidence type="ECO:0000313" key="3">
    <source>
        <dbReference type="Proteomes" id="UP001261871"/>
    </source>
</evidence>
<evidence type="ECO:0000256" key="1">
    <source>
        <dbReference type="SAM" id="SignalP"/>
    </source>
</evidence>
<dbReference type="InterPro" id="IPR021109">
    <property type="entry name" value="Peptidase_aspartic_dom_sf"/>
</dbReference>
<evidence type="ECO:0008006" key="4">
    <source>
        <dbReference type="Google" id="ProtNLM"/>
    </source>
</evidence>
<dbReference type="RefSeq" id="WP_310004846.1">
    <property type="nucleotide sequence ID" value="NZ_JAVDTX010000002.1"/>
</dbReference>
<accession>A0ABU1S2P7</accession>
<feature type="chain" id="PRO_5045291514" description="Aspartyl protease" evidence="1">
    <location>
        <begin position="21"/>
        <end position="307"/>
    </location>
</feature>
<sequence>MKLLKFLFVIVVTVSFNSYAQENKRIYLEGNVVKIPVALINDWPFINGEINGVKGRWMFDTGNSKAFSVHSKKVVGAESKAVGSGFVASGQKYEVLEYPLIDQIKVGTNEYLALKNVRGNNFDFLEAISTTVIGQIGFDFFRGYDMKIDYLRNELTFYKQIEDIENWNDIKNHKNYITSLPYFTRKLDNHPMIKIQHKGKELLLTFDTAGGKGSFTIEDSYFEKLKNEGDIENFYDEPSTLYNWYNIKIDNRLTVNLYGIDRENFSPAHKPLEITEKNTLTLDHSFLSQYITILDTKNKVIHVLEKK</sequence>
<name>A0ABU1S2P7_9FLAO</name>
<organism evidence="2 3">
    <name type="scientific">Flavobacterium granuli</name>
    <dbReference type="NCBI Taxonomy" id="280093"/>
    <lineage>
        <taxon>Bacteria</taxon>
        <taxon>Pseudomonadati</taxon>
        <taxon>Bacteroidota</taxon>
        <taxon>Flavobacteriia</taxon>
        <taxon>Flavobacteriales</taxon>
        <taxon>Flavobacteriaceae</taxon>
        <taxon>Flavobacterium</taxon>
    </lineage>
</organism>